<feature type="transmembrane region" description="Helical" evidence="1">
    <location>
        <begin position="102"/>
        <end position="125"/>
    </location>
</feature>
<protein>
    <submittedName>
        <fullName evidence="2">Uncharacterized protein</fullName>
    </submittedName>
</protein>
<name>A0A9X1S179_9MICO</name>
<evidence type="ECO:0000256" key="1">
    <source>
        <dbReference type="SAM" id="Phobius"/>
    </source>
</evidence>
<proteinExistence type="predicted"/>
<organism evidence="2 3">
    <name type="scientific">Microbacterium tenebrionis</name>
    <dbReference type="NCBI Taxonomy" id="2830665"/>
    <lineage>
        <taxon>Bacteria</taxon>
        <taxon>Bacillati</taxon>
        <taxon>Actinomycetota</taxon>
        <taxon>Actinomycetes</taxon>
        <taxon>Micrococcales</taxon>
        <taxon>Microbacteriaceae</taxon>
        <taxon>Microbacterium</taxon>
    </lineage>
</organism>
<feature type="transmembrane region" description="Helical" evidence="1">
    <location>
        <begin position="13"/>
        <end position="35"/>
    </location>
</feature>
<reference evidence="2" key="1">
    <citation type="submission" date="2021-04" db="EMBL/GenBank/DDBJ databases">
        <title>Microbacterium tenobrionis sp. nov. and Microbacterium allomyrinae sp. nov., isolated from larvae of Tenobrio molitor and Allomyrina dichotoma, respectively.</title>
        <authorList>
            <person name="Lee S.D."/>
        </authorList>
    </citation>
    <scope>NUCLEOTIDE SEQUENCE</scope>
    <source>
        <strain evidence="2">YMB-B2</strain>
    </source>
</reference>
<comment type="caution">
    <text evidence="2">The sequence shown here is derived from an EMBL/GenBank/DDBJ whole genome shotgun (WGS) entry which is preliminary data.</text>
</comment>
<sequence>MTPIDALAVVGEVLSWVGLGIGIPLLVIAGMVALAEGRWERIDIAVIERDGVPIARWFAAGDFHERPLTSRERIADDWHQGFVSSRDPRNARLHPPSARRMLFALGAVFTGIGVIGFVVSTIPAFV</sequence>
<accession>A0A9X1S179</accession>
<dbReference type="AlphaFoldDB" id="A0A9X1S179"/>
<evidence type="ECO:0000313" key="2">
    <source>
        <dbReference type="EMBL" id="MCC2030000.1"/>
    </source>
</evidence>
<keyword evidence="3" id="KW-1185">Reference proteome</keyword>
<keyword evidence="1" id="KW-1133">Transmembrane helix</keyword>
<dbReference type="RefSeq" id="WP_227530968.1">
    <property type="nucleotide sequence ID" value="NZ_JAGTTM010000004.1"/>
</dbReference>
<dbReference type="EMBL" id="JAGTTM010000004">
    <property type="protein sequence ID" value="MCC2030000.1"/>
    <property type="molecule type" value="Genomic_DNA"/>
</dbReference>
<evidence type="ECO:0000313" key="3">
    <source>
        <dbReference type="Proteomes" id="UP001139289"/>
    </source>
</evidence>
<gene>
    <name evidence="2" type="ORF">KEC56_10830</name>
</gene>
<keyword evidence="1" id="KW-0472">Membrane</keyword>
<keyword evidence="1" id="KW-0812">Transmembrane</keyword>
<dbReference type="Proteomes" id="UP001139289">
    <property type="component" value="Unassembled WGS sequence"/>
</dbReference>